<name>A0A1I4J9X2_9ACTN</name>
<dbReference type="Proteomes" id="UP000198928">
    <property type="component" value="Unassembled WGS sequence"/>
</dbReference>
<dbReference type="EMBL" id="FOSG01000023">
    <property type="protein sequence ID" value="SFL63385.1"/>
    <property type="molecule type" value="Genomic_DNA"/>
</dbReference>
<proteinExistence type="predicted"/>
<organism evidence="1 2">
    <name type="scientific">Streptomyces pini</name>
    <dbReference type="NCBI Taxonomy" id="1520580"/>
    <lineage>
        <taxon>Bacteria</taxon>
        <taxon>Bacillati</taxon>
        <taxon>Actinomycetota</taxon>
        <taxon>Actinomycetes</taxon>
        <taxon>Kitasatosporales</taxon>
        <taxon>Streptomycetaceae</taxon>
        <taxon>Streptomyces</taxon>
    </lineage>
</organism>
<gene>
    <name evidence="1" type="ORF">SAMN05192584_12321</name>
</gene>
<dbReference type="AlphaFoldDB" id="A0A1I4J9X2"/>
<reference evidence="2" key="1">
    <citation type="submission" date="2016-10" db="EMBL/GenBank/DDBJ databases">
        <authorList>
            <person name="Varghese N."/>
            <person name="Submissions S."/>
        </authorList>
    </citation>
    <scope>NUCLEOTIDE SEQUENCE [LARGE SCALE GENOMIC DNA]</scope>
    <source>
        <strain evidence="2">PL19</strain>
    </source>
</reference>
<dbReference type="Pfam" id="PF24585">
    <property type="entry name" value="YunG"/>
    <property type="match status" value="1"/>
</dbReference>
<dbReference type="InterPro" id="IPR056238">
    <property type="entry name" value="YunG-like"/>
</dbReference>
<keyword evidence="2" id="KW-1185">Reference proteome</keyword>
<accession>A0A1I4J9X2</accession>
<evidence type="ECO:0000313" key="1">
    <source>
        <dbReference type="EMBL" id="SFL63385.1"/>
    </source>
</evidence>
<sequence>MLAGMTPTPRTPWTLQDIDRALRASWSADTCCPSDGTRIAWSPDNPAWGHCDIISLVVNDLLGGELVLGEVFHGGEREGYHWWNRLPSGIELDLTREQFVRGETVTEGRAVERPAGRTRRRWEEYLVLRGRVEGRLGPLPPVPGL</sequence>
<evidence type="ECO:0000313" key="2">
    <source>
        <dbReference type="Proteomes" id="UP000198928"/>
    </source>
</evidence>
<protein>
    <submittedName>
        <fullName evidence="1">Uncharacterized protein</fullName>
    </submittedName>
</protein>